<gene>
    <name evidence="1" type="ORF">Ae201684_008343</name>
</gene>
<comment type="caution">
    <text evidence="1">The sequence shown here is derived from an EMBL/GenBank/DDBJ whole genome shotgun (WGS) entry which is preliminary data.</text>
</comment>
<accession>A0A6G0X5A6</accession>
<dbReference type="AlphaFoldDB" id="A0A6G0X5A6"/>
<protein>
    <submittedName>
        <fullName evidence="1">Uncharacterized protein</fullName>
    </submittedName>
</protein>
<dbReference type="VEuPathDB" id="FungiDB:AeMF1_005411"/>
<dbReference type="Proteomes" id="UP000481153">
    <property type="component" value="Unassembled WGS sequence"/>
</dbReference>
<evidence type="ECO:0000313" key="2">
    <source>
        <dbReference type="Proteomes" id="UP000481153"/>
    </source>
</evidence>
<dbReference type="EMBL" id="VJMJ01000101">
    <property type="protein sequence ID" value="KAF0735131.1"/>
    <property type="molecule type" value="Genomic_DNA"/>
</dbReference>
<organism evidence="1 2">
    <name type="scientific">Aphanomyces euteiches</name>
    <dbReference type="NCBI Taxonomy" id="100861"/>
    <lineage>
        <taxon>Eukaryota</taxon>
        <taxon>Sar</taxon>
        <taxon>Stramenopiles</taxon>
        <taxon>Oomycota</taxon>
        <taxon>Saprolegniomycetes</taxon>
        <taxon>Saprolegniales</taxon>
        <taxon>Verrucalvaceae</taxon>
        <taxon>Aphanomyces</taxon>
    </lineage>
</organism>
<sequence>MMWALSNPFKKQRSTVLIYEPRSKSKRCWKRLFERKNDAAVVAAADEVVFEMYEPATSSSSSRPQSCQVVPVRIPVEFDRLKAYRVGGKCVPYTRNQVRRQRRHSVVRYDRIPEDMDVL</sequence>
<reference evidence="1 2" key="1">
    <citation type="submission" date="2019-07" db="EMBL/GenBank/DDBJ databases">
        <title>Genomics analysis of Aphanomyces spp. identifies a new class of oomycete effector associated with host adaptation.</title>
        <authorList>
            <person name="Gaulin E."/>
        </authorList>
    </citation>
    <scope>NUCLEOTIDE SEQUENCE [LARGE SCALE GENOMIC DNA]</scope>
    <source>
        <strain evidence="1 2">ATCC 201684</strain>
    </source>
</reference>
<keyword evidence="2" id="KW-1185">Reference proteome</keyword>
<proteinExistence type="predicted"/>
<evidence type="ECO:0000313" key="1">
    <source>
        <dbReference type="EMBL" id="KAF0735131.1"/>
    </source>
</evidence>
<name>A0A6G0X5A6_9STRA</name>